<name>A0A068WYQ2_ECHGR</name>
<evidence type="ECO:0000313" key="2">
    <source>
        <dbReference type="EMBL" id="CDS25001.1"/>
    </source>
</evidence>
<dbReference type="WBParaSite" id="EgrG_002001000">
    <property type="protein sequence ID" value="EgrG_002001000"/>
    <property type="gene ID" value="EgrG_002001000"/>
</dbReference>
<evidence type="ECO:0000313" key="4">
    <source>
        <dbReference type="WBParaSite" id="EgrG_002001000"/>
    </source>
</evidence>
<feature type="compositionally biased region" description="Polar residues" evidence="1">
    <location>
        <begin position="23"/>
        <end position="32"/>
    </location>
</feature>
<reference evidence="2" key="2">
    <citation type="submission" date="2014-06" db="EMBL/GenBank/DDBJ databases">
        <authorList>
            <person name="Aslett M."/>
        </authorList>
    </citation>
    <scope>NUCLEOTIDE SEQUENCE</scope>
</reference>
<accession>A0A068WYQ2</accession>
<reference evidence="4" key="3">
    <citation type="submission" date="2020-10" db="UniProtKB">
        <authorList>
            <consortium name="WormBaseParasite"/>
        </authorList>
    </citation>
    <scope>IDENTIFICATION</scope>
</reference>
<gene>
    <name evidence="2" type="ORF">EgrG_002001000</name>
</gene>
<sequence>MKLQDICRQISTSASHSAAPEANSPNCSSNPHGSFRINIEPASSSSNCQSAPDLV</sequence>
<organism evidence="2">
    <name type="scientific">Echinococcus granulosus</name>
    <name type="common">Hydatid tapeworm</name>
    <dbReference type="NCBI Taxonomy" id="6210"/>
    <lineage>
        <taxon>Eukaryota</taxon>
        <taxon>Metazoa</taxon>
        <taxon>Spiralia</taxon>
        <taxon>Lophotrochozoa</taxon>
        <taxon>Platyhelminthes</taxon>
        <taxon>Cestoda</taxon>
        <taxon>Eucestoda</taxon>
        <taxon>Cyclophyllidea</taxon>
        <taxon>Taeniidae</taxon>
        <taxon>Echinococcus</taxon>
        <taxon>Echinococcus granulosus group</taxon>
    </lineage>
</organism>
<proteinExistence type="predicted"/>
<reference evidence="2 3" key="1">
    <citation type="journal article" date="2013" name="Nature">
        <title>The genomes of four tapeworm species reveal adaptations to parasitism.</title>
        <authorList>
            <person name="Tsai I.J."/>
            <person name="Zarowiecki M."/>
            <person name="Holroyd N."/>
            <person name="Garciarrubio A."/>
            <person name="Sanchez-Flores A."/>
            <person name="Brooks K.L."/>
            <person name="Tracey A."/>
            <person name="Bobes R.J."/>
            <person name="Fragoso G."/>
            <person name="Sciutto E."/>
            <person name="Aslett M."/>
            <person name="Beasley H."/>
            <person name="Bennett H.M."/>
            <person name="Cai J."/>
            <person name="Camicia F."/>
            <person name="Clark R."/>
            <person name="Cucher M."/>
            <person name="De Silva N."/>
            <person name="Day T.A."/>
            <person name="Deplazes P."/>
            <person name="Estrada K."/>
            <person name="Fernandez C."/>
            <person name="Holland P.W."/>
            <person name="Hou J."/>
            <person name="Hu S."/>
            <person name="Huckvale T."/>
            <person name="Hung S.S."/>
            <person name="Kamenetzky L."/>
            <person name="Keane J.A."/>
            <person name="Kiss F."/>
            <person name="Koziol U."/>
            <person name="Lambert O."/>
            <person name="Liu K."/>
            <person name="Luo X."/>
            <person name="Luo Y."/>
            <person name="Macchiaroli N."/>
            <person name="Nichol S."/>
            <person name="Paps J."/>
            <person name="Parkinson J."/>
            <person name="Pouchkina-Stantcheva N."/>
            <person name="Riddiford N."/>
            <person name="Rosenzvit M."/>
            <person name="Salinas G."/>
            <person name="Wasmuth J.D."/>
            <person name="Zamanian M."/>
            <person name="Zheng Y."/>
            <person name="Cai X."/>
            <person name="Soberon X."/>
            <person name="Olson P.D."/>
            <person name="Laclette J.P."/>
            <person name="Brehm K."/>
            <person name="Berriman M."/>
            <person name="Garciarrubio A."/>
            <person name="Bobes R.J."/>
            <person name="Fragoso G."/>
            <person name="Sanchez-Flores A."/>
            <person name="Estrada K."/>
            <person name="Cevallos M.A."/>
            <person name="Morett E."/>
            <person name="Gonzalez V."/>
            <person name="Portillo T."/>
            <person name="Ochoa-Leyva A."/>
            <person name="Jose M.V."/>
            <person name="Sciutto E."/>
            <person name="Landa A."/>
            <person name="Jimenez L."/>
            <person name="Valdes V."/>
            <person name="Carrero J.C."/>
            <person name="Larralde C."/>
            <person name="Morales-Montor J."/>
            <person name="Limon-Lason J."/>
            <person name="Soberon X."/>
            <person name="Laclette J.P."/>
        </authorList>
    </citation>
    <scope>NUCLEOTIDE SEQUENCE [LARGE SCALE GENOMIC DNA]</scope>
</reference>
<dbReference type="Proteomes" id="UP000492820">
    <property type="component" value="Unassembled WGS sequence"/>
</dbReference>
<feature type="region of interest" description="Disordered" evidence="1">
    <location>
        <begin position="11"/>
        <end position="55"/>
    </location>
</feature>
<feature type="compositionally biased region" description="Polar residues" evidence="1">
    <location>
        <begin position="41"/>
        <end position="55"/>
    </location>
</feature>
<protein>
    <submittedName>
        <fullName evidence="2 4">Expressed protein</fullName>
    </submittedName>
</protein>
<evidence type="ECO:0000313" key="3">
    <source>
        <dbReference type="Proteomes" id="UP000492820"/>
    </source>
</evidence>
<evidence type="ECO:0000256" key="1">
    <source>
        <dbReference type="SAM" id="MobiDB-lite"/>
    </source>
</evidence>
<dbReference type="AlphaFoldDB" id="A0A068WYQ2"/>
<dbReference type="EMBL" id="LK028677">
    <property type="protein sequence ID" value="CDS25001.1"/>
    <property type="molecule type" value="Genomic_DNA"/>
</dbReference>